<protein>
    <recommendedName>
        <fullName evidence="9">Type II secretion system protein GspC N-terminal domain-containing protein</fullName>
    </recommendedName>
</protein>
<evidence type="ECO:0000256" key="2">
    <source>
        <dbReference type="ARBA" id="ARBA00022448"/>
    </source>
</evidence>
<evidence type="ECO:0000256" key="6">
    <source>
        <dbReference type="ARBA" id="ARBA00022927"/>
    </source>
</evidence>
<comment type="caution">
    <text evidence="10">The sequence shown here is derived from an EMBL/GenBank/DDBJ whole genome shotgun (WGS) entry which is preliminary data.</text>
</comment>
<evidence type="ECO:0000256" key="1">
    <source>
        <dbReference type="ARBA" id="ARBA00004533"/>
    </source>
</evidence>
<keyword evidence="3" id="KW-1003">Cell membrane</keyword>
<keyword evidence="7" id="KW-1133">Transmembrane helix</keyword>
<evidence type="ECO:0000256" key="4">
    <source>
        <dbReference type="ARBA" id="ARBA00022519"/>
    </source>
</evidence>
<proteinExistence type="predicted"/>
<dbReference type="Proteomes" id="UP001165524">
    <property type="component" value="Unassembled WGS sequence"/>
</dbReference>
<accession>A0ABT0E7C5</accession>
<dbReference type="Gene3D" id="2.30.30.830">
    <property type="match status" value="1"/>
</dbReference>
<evidence type="ECO:0000313" key="11">
    <source>
        <dbReference type="Proteomes" id="UP001165524"/>
    </source>
</evidence>
<dbReference type="InterPro" id="IPR036034">
    <property type="entry name" value="PDZ_sf"/>
</dbReference>
<dbReference type="RefSeq" id="WP_246951638.1">
    <property type="nucleotide sequence ID" value="NZ_JALKII010000004.1"/>
</dbReference>
<evidence type="ECO:0000256" key="7">
    <source>
        <dbReference type="ARBA" id="ARBA00022989"/>
    </source>
</evidence>
<dbReference type="Gene3D" id="2.30.42.10">
    <property type="match status" value="1"/>
</dbReference>
<keyword evidence="8" id="KW-0472">Membrane</keyword>
<organism evidence="10 11">
    <name type="scientific">Alcanivorax quisquiliarum</name>
    <dbReference type="NCBI Taxonomy" id="2933565"/>
    <lineage>
        <taxon>Bacteria</taxon>
        <taxon>Pseudomonadati</taxon>
        <taxon>Pseudomonadota</taxon>
        <taxon>Gammaproteobacteria</taxon>
        <taxon>Oceanospirillales</taxon>
        <taxon>Alcanivoracaceae</taxon>
        <taxon>Alcanivorax</taxon>
    </lineage>
</organism>
<evidence type="ECO:0000256" key="5">
    <source>
        <dbReference type="ARBA" id="ARBA00022692"/>
    </source>
</evidence>
<evidence type="ECO:0000259" key="9">
    <source>
        <dbReference type="Pfam" id="PF11356"/>
    </source>
</evidence>
<keyword evidence="6" id="KW-0653">Protein transport</keyword>
<reference evidence="10" key="1">
    <citation type="submission" date="2022-04" db="EMBL/GenBank/DDBJ databases">
        <title>Alcanivorax sp. CY1518 draft genome sequence.</title>
        <authorList>
            <person name="Zhao G."/>
            <person name="An M."/>
        </authorList>
    </citation>
    <scope>NUCLEOTIDE SEQUENCE</scope>
    <source>
        <strain evidence="10">CY1518</strain>
    </source>
</reference>
<dbReference type="SUPFAM" id="SSF50156">
    <property type="entry name" value="PDZ domain-like"/>
    <property type="match status" value="1"/>
</dbReference>
<evidence type="ECO:0000256" key="8">
    <source>
        <dbReference type="ARBA" id="ARBA00023136"/>
    </source>
</evidence>
<gene>
    <name evidence="10" type="ORF">MU846_08475</name>
</gene>
<sequence length="278" mass="30104">MNKKVKVALMLGLLGLLGLSLGTAIMLVDWSSLVTNQNAKGAAAENGRRGIVSSLLVTQAVENTVQLLPSEARSVRPDARDIDESEVHDELSLLALFQAQNSKAASAVVLAKSYGAYRYSVGDQVAGKYLISRIAPDHVLIDVGGKQFKLFLTPLAGGESSQIETAERGQVNGAGILERTRAERERMRLLSTYDLYPVVEGAAAGYVIGERFPRNVREQVGIEPGDFVLSVNGFPLGVLEGDEQAFMSVQTSMKATIVFQRQDGSIFEYHYSENATDH</sequence>
<comment type="subcellular location">
    <subcellularLocation>
        <location evidence="1">Cell inner membrane</location>
    </subcellularLocation>
</comment>
<name>A0ABT0E7C5_9GAMM</name>
<keyword evidence="2" id="KW-0813">Transport</keyword>
<keyword evidence="11" id="KW-1185">Reference proteome</keyword>
<feature type="domain" description="Type II secretion system protein GspC N-terminal" evidence="9">
    <location>
        <begin position="82"/>
        <end position="152"/>
    </location>
</feature>
<keyword evidence="4" id="KW-0997">Cell inner membrane</keyword>
<dbReference type="EMBL" id="JALKII010000004">
    <property type="protein sequence ID" value="MCK0537743.1"/>
    <property type="molecule type" value="Genomic_DNA"/>
</dbReference>
<dbReference type="InterPro" id="IPR024961">
    <property type="entry name" value="T2SS_GspC_N"/>
</dbReference>
<evidence type="ECO:0000313" key="10">
    <source>
        <dbReference type="EMBL" id="MCK0537743.1"/>
    </source>
</evidence>
<evidence type="ECO:0000256" key="3">
    <source>
        <dbReference type="ARBA" id="ARBA00022475"/>
    </source>
</evidence>
<dbReference type="Pfam" id="PF11356">
    <property type="entry name" value="T2SSC"/>
    <property type="match status" value="1"/>
</dbReference>
<keyword evidence="5" id="KW-0812">Transmembrane</keyword>